<dbReference type="Proteomes" id="UP000004995">
    <property type="component" value="Unassembled WGS sequence"/>
</dbReference>
<keyword evidence="1" id="KW-1133">Transmembrane helix</keyword>
<dbReference type="EMBL" id="AGNK02003108">
    <property type="status" value="NOT_ANNOTATED_CDS"/>
    <property type="molecule type" value="Genomic_DNA"/>
</dbReference>
<dbReference type="AlphaFoldDB" id="K3XNZ0"/>
<protein>
    <submittedName>
        <fullName evidence="2">Uncharacterized protein</fullName>
    </submittedName>
</protein>
<proteinExistence type="predicted"/>
<keyword evidence="1" id="KW-0472">Membrane</keyword>
<evidence type="ECO:0000256" key="1">
    <source>
        <dbReference type="SAM" id="Phobius"/>
    </source>
</evidence>
<dbReference type="HOGENOM" id="CLU_2709508_0_0_1"/>
<sequence length="73" mass="8771">MPKSKYEEHSLFLSNLFKNFNCFSMQTNRITNFIVFRSNKHLEKKRSLNLLIMSSELLIFLFMHINIIANFNL</sequence>
<reference evidence="3" key="1">
    <citation type="journal article" date="2012" name="Nat. Biotechnol.">
        <title>Reference genome sequence of the model plant Setaria.</title>
        <authorList>
            <person name="Bennetzen J.L."/>
            <person name="Schmutz J."/>
            <person name="Wang H."/>
            <person name="Percifield R."/>
            <person name="Hawkins J."/>
            <person name="Pontaroli A.C."/>
            <person name="Estep M."/>
            <person name="Feng L."/>
            <person name="Vaughn J.N."/>
            <person name="Grimwood J."/>
            <person name="Jenkins J."/>
            <person name="Barry K."/>
            <person name="Lindquist E."/>
            <person name="Hellsten U."/>
            <person name="Deshpande S."/>
            <person name="Wang X."/>
            <person name="Wu X."/>
            <person name="Mitros T."/>
            <person name="Triplett J."/>
            <person name="Yang X."/>
            <person name="Ye C.Y."/>
            <person name="Mauro-Herrera M."/>
            <person name="Wang L."/>
            <person name="Li P."/>
            <person name="Sharma M."/>
            <person name="Sharma R."/>
            <person name="Ronald P.C."/>
            <person name="Panaud O."/>
            <person name="Kellogg E.A."/>
            <person name="Brutnell T.P."/>
            <person name="Doust A.N."/>
            <person name="Tuskan G.A."/>
            <person name="Rokhsar D."/>
            <person name="Devos K.M."/>
        </authorList>
    </citation>
    <scope>NUCLEOTIDE SEQUENCE [LARGE SCALE GENOMIC DNA]</scope>
    <source>
        <strain evidence="3">cv. Yugu1</strain>
    </source>
</reference>
<accession>K3XNZ0</accession>
<evidence type="ECO:0000313" key="2">
    <source>
        <dbReference type="EnsemblPlants" id="KQL05409"/>
    </source>
</evidence>
<keyword evidence="3" id="KW-1185">Reference proteome</keyword>
<reference evidence="2" key="2">
    <citation type="submission" date="2018-08" db="UniProtKB">
        <authorList>
            <consortium name="EnsemblPlants"/>
        </authorList>
    </citation>
    <scope>IDENTIFICATION</scope>
    <source>
        <strain evidence="2">Yugu1</strain>
    </source>
</reference>
<dbReference type="InParanoid" id="K3XNZ0"/>
<evidence type="ECO:0000313" key="3">
    <source>
        <dbReference type="Proteomes" id="UP000004995"/>
    </source>
</evidence>
<keyword evidence="1" id="KW-0812">Transmembrane</keyword>
<feature type="transmembrane region" description="Helical" evidence="1">
    <location>
        <begin position="48"/>
        <end position="69"/>
    </location>
</feature>
<name>K3XNZ0_SETIT</name>
<dbReference type="EnsemblPlants" id="KQL05409">
    <property type="protein sequence ID" value="KQL05409"/>
    <property type="gene ID" value="SETIT_003613mg"/>
</dbReference>
<organism evidence="2 3">
    <name type="scientific">Setaria italica</name>
    <name type="common">Foxtail millet</name>
    <name type="synonym">Panicum italicum</name>
    <dbReference type="NCBI Taxonomy" id="4555"/>
    <lineage>
        <taxon>Eukaryota</taxon>
        <taxon>Viridiplantae</taxon>
        <taxon>Streptophyta</taxon>
        <taxon>Embryophyta</taxon>
        <taxon>Tracheophyta</taxon>
        <taxon>Spermatophyta</taxon>
        <taxon>Magnoliopsida</taxon>
        <taxon>Liliopsida</taxon>
        <taxon>Poales</taxon>
        <taxon>Poaceae</taxon>
        <taxon>PACMAD clade</taxon>
        <taxon>Panicoideae</taxon>
        <taxon>Panicodae</taxon>
        <taxon>Paniceae</taxon>
        <taxon>Cenchrinae</taxon>
        <taxon>Setaria</taxon>
    </lineage>
</organism>
<dbReference type="Gramene" id="KQL05409">
    <property type="protein sequence ID" value="KQL05409"/>
    <property type="gene ID" value="SETIT_003613mg"/>
</dbReference>